<dbReference type="OrthoDB" id="5006988at2759"/>
<accession>A0A1J7J2P6</accession>
<sequence>MYIFSIIALLIAFTAHLTTGWHIPPNQPNGLYSVVVLPNGTEQHTFIAPLPSWASATQILNSSTPDIPAGNTSFPDDEWATNCYTEEGLQDLDHRTCDLANAALDFQCDGGKAVRNGYNFYSISECVVAYFCHFWSTYSEDAFCFARERREVSALITKDCGWYKPGSAWRTVYPDTESERWRHYDVSYGYESYCTAKGHDFCFGGTGKV</sequence>
<gene>
    <name evidence="2" type="ORF">CONLIGDRAFT_709715</name>
</gene>
<dbReference type="AlphaFoldDB" id="A0A1J7J2P6"/>
<feature type="chain" id="PRO_5012634043" evidence="1">
    <location>
        <begin position="21"/>
        <end position="209"/>
    </location>
</feature>
<reference evidence="2 3" key="1">
    <citation type="submission" date="2016-10" db="EMBL/GenBank/DDBJ databases">
        <title>Draft genome sequence of Coniochaeta ligniaria NRRL30616, a lignocellulolytic fungus for bioabatement of inhibitors in plant biomass hydrolysates.</title>
        <authorList>
            <consortium name="DOE Joint Genome Institute"/>
            <person name="Jimenez D.J."/>
            <person name="Hector R.E."/>
            <person name="Riley R."/>
            <person name="Sun H."/>
            <person name="Grigoriev I.V."/>
            <person name="Van Elsas J.D."/>
            <person name="Nichols N.N."/>
        </authorList>
    </citation>
    <scope>NUCLEOTIDE SEQUENCE [LARGE SCALE GENOMIC DNA]</scope>
    <source>
        <strain evidence="2 3">NRRL 30616</strain>
    </source>
</reference>
<organism evidence="2 3">
    <name type="scientific">Coniochaeta ligniaria NRRL 30616</name>
    <dbReference type="NCBI Taxonomy" id="1408157"/>
    <lineage>
        <taxon>Eukaryota</taxon>
        <taxon>Fungi</taxon>
        <taxon>Dikarya</taxon>
        <taxon>Ascomycota</taxon>
        <taxon>Pezizomycotina</taxon>
        <taxon>Sordariomycetes</taxon>
        <taxon>Sordariomycetidae</taxon>
        <taxon>Coniochaetales</taxon>
        <taxon>Coniochaetaceae</taxon>
        <taxon>Coniochaeta</taxon>
    </lineage>
</organism>
<name>A0A1J7J2P6_9PEZI</name>
<feature type="signal peptide" evidence="1">
    <location>
        <begin position="1"/>
        <end position="20"/>
    </location>
</feature>
<dbReference type="Proteomes" id="UP000182658">
    <property type="component" value="Unassembled WGS sequence"/>
</dbReference>
<keyword evidence="1" id="KW-0732">Signal</keyword>
<protein>
    <submittedName>
        <fullName evidence="2">Uncharacterized protein</fullName>
    </submittedName>
</protein>
<evidence type="ECO:0000313" key="3">
    <source>
        <dbReference type="Proteomes" id="UP000182658"/>
    </source>
</evidence>
<dbReference type="InParanoid" id="A0A1J7J2P6"/>
<dbReference type="EMBL" id="KV875093">
    <property type="protein sequence ID" value="OIW34375.1"/>
    <property type="molecule type" value="Genomic_DNA"/>
</dbReference>
<dbReference type="STRING" id="1408157.A0A1J7J2P6"/>
<proteinExistence type="predicted"/>
<evidence type="ECO:0000256" key="1">
    <source>
        <dbReference type="SAM" id="SignalP"/>
    </source>
</evidence>
<evidence type="ECO:0000313" key="2">
    <source>
        <dbReference type="EMBL" id="OIW34375.1"/>
    </source>
</evidence>
<keyword evidence="3" id="KW-1185">Reference proteome</keyword>